<dbReference type="Proteomes" id="UP000499080">
    <property type="component" value="Unassembled WGS sequence"/>
</dbReference>
<evidence type="ECO:0000313" key="2">
    <source>
        <dbReference type="Proteomes" id="UP000499080"/>
    </source>
</evidence>
<proteinExistence type="predicted"/>
<dbReference type="OrthoDB" id="10030726at2759"/>
<sequence>MVYDTGFESGPAGKLRSDLKIEKTAFTGQGLCNLRNLKIADSSLDPRLQEYDFEIQHRKGPLTEMQMPLSVQESCKHCSNAEKFGIEIDTSIKVLTTTSCRSRSS</sequence>
<organism evidence="1 2">
    <name type="scientific">Araneus ventricosus</name>
    <name type="common">Orbweaver spider</name>
    <name type="synonym">Epeira ventricosa</name>
    <dbReference type="NCBI Taxonomy" id="182803"/>
    <lineage>
        <taxon>Eukaryota</taxon>
        <taxon>Metazoa</taxon>
        <taxon>Ecdysozoa</taxon>
        <taxon>Arthropoda</taxon>
        <taxon>Chelicerata</taxon>
        <taxon>Arachnida</taxon>
        <taxon>Araneae</taxon>
        <taxon>Araneomorphae</taxon>
        <taxon>Entelegynae</taxon>
        <taxon>Araneoidea</taxon>
        <taxon>Araneidae</taxon>
        <taxon>Araneus</taxon>
    </lineage>
</organism>
<reference evidence="1 2" key="1">
    <citation type="journal article" date="2019" name="Sci. Rep.">
        <title>Orb-weaving spider Araneus ventricosus genome elucidates the spidroin gene catalogue.</title>
        <authorList>
            <person name="Kono N."/>
            <person name="Nakamura H."/>
            <person name="Ohtoshi R."/>
            <person name="Moran D.A.P."/>
            <person name="Shinohara A."/>
            <person name="Yoshida Y."/>
            <person name="Fujiwara M."/>
            <person name="Mori M."/>
            <person name="Tomita M."/>
            <person name="Arakawa K."/>
        </authorList>
    </citation>
    <scope>NUCLEOTIDE SEQUENCE [LARGE SCALE GENOMIC DNA]</scope>
</reference>
<protein>
    <submittedName>
        <fullName evidence="1">Uncharacterized protein</fullName>
    </submittedName>
</protein>
<comment type="caution">
    <text evidence="1">The sequence shown here is derived from an EMBL/GenBank/DDBJ whole genome shotgun (WGS) entry which is preliminary data.</text>
</comment>
<accession>A0A4Y2MIX0</accession>
<dbReference type="EMBL" id="BGPR01007383">
    <property type="protein sequence ID" value="GBN26442.1"/>
    <property type="molecule type" value="Genomic_DNA"/>
</dbReference>
<keyword evidence="2" id="KW-1185">Reference proteome</keyword>
<evidence type="ECO:0000313" key="1">
    <source>
        <dbReference type="EMBL" id="GBN26442.1"/>
    </source>
</evidence>
<gene>
    <name evidence="1" type="ORF">AVEN_27694_1</name>
</gene>
<dbReference type="AlphaFoldDB" id="A0A4Y2MIX0"/>
<name>A0A4Y2MIX0_ARAVE</name>